<organism evidence="1">
    <name type="scientific">Megasphaera elsdenii CAG:570</name>
    <dbReference type="NCBI Taxonomy" id="1263087"/>
    <lineage>
        <taxon>Bacteria</taxon>
        <taxon>Bacillati</taxon>
        <taxon>Bacillota</taxon>
        <taxon>Negativicutes</taxon>
        <taxon>Veillonellales</taxon>
        <taxon>Veillonellaceae</taxon>
        <taxon>Megasphaera</taxon>
    </lineage>
</organism>
<sequence length="323" mass="35818">MALQIGDKFIHRLFVRPVEADVIIIIDGDGVDQDVLAAQEAGQFLSAGISAGQALDEDIFKGDFSACDVEIVTCRLEDGFQGIFFGNGHDPPPQGVVRRVEGHGQGDGHALFGQVIHLGDDARRGQGHVAIAQIERILVVDELHETDDVVIIEERFPRPHDDDGVQFRRDVFTESQELGDHFTGRQVADKAVLGRRAEGAVDGTADLGRHADGIAVIVHHEHRFDGFAVRELQEQLDCLAIGRVQAGHDFRKVNGQDVFEKLPVFLGQQDHFIPGKDIFFIDIMENLVGPEFLHSLGDEERLQFLFRHIEEVIHVHPPFSCGQ</sequence>
<name>R7MYU8_MEGEL</name>
<protein>
    <submittedName>
        <fullName evidence="1">Uncharacterized protein</fullName>
    </submittedName>
</protein>
<comment type="caution">
    <text evidence="1">The sequence shown here is derived from an EMBL/GenBank/DDBJ whole genome shotgun (WGS) entry which is preliminary data.</text>
</comment>
<evidence type="ECO:0000313" key="1">
    <source>
        <dbReference type="EMBL" id="CDF05526.1"/>
    </source>
</evidence>
<proteinExistence type="predicted"/>
<accession>R7MYU8</accession>
<gene>
    <name evidence="1" type="ORF">BN715_01783</name>
</gene>
<dbReference type="AlphaFoldDB" id="R7MYU8"/>
<dbReference type="EMBL" id="CBKE010000294">
    <property type="protein sequence ID" value="CDF05526.1"/>
    <property type="molecule type" value="Genomic_DNA"/>
</dbReference>
<dbReference type="Proteomes" id="UP000017908">
    <property type="component" value="Unassembled WGS sequence"/>
</dbReference>
<reference evidence="1" key="1">
    <citation type="submission" date="2012-11" db="EMBL/GenBank/DDBJ databases">
        <title>Dependencies among metagenomic species, viruses, plasmids and units of genetic variation.</title>
        <authorList>
            <person name="Nielsen H.B."/>
            <person name="Almeida M."/>
            <person name="Juncker A.S."/>
            <person name="Rasmussen S."/>
            <person name="Li J."/>
            <person name="Sunagawa S."/>
            <person name="Plichta D."/>
            <person name="Gautier L."/>
            <person name="Le Chatelier E."/>
            <person name="Peletier E."/>
            <person name="Bonde I."/>
            <person name="Nielsen T."/>
            <person name="Manichanh C."/>
            <person name="Arumugam M."/>
            <person name="Batto J."/>
            <person name="Santos M.B.Q.D."/>
            <person name="Blom N."/>
            <person name="Borruel N."/>
            <person name="Burgdorf K.S."/>
            <person name="Boumezbeur F."/>
            <person name="Casellas F."/>
            <person name="Dore J."/>
            <person name="Guarner F."/>
            <person name="Hansen T."/>
            <person name="Hildebrand F."/>
            <person name="Kaas R.S."/>
            <person name="Kennedy S."/>
            <person name="Kristiansen K."/>
            <person name="Kultima J.R."/>
            <person name="Leonard P."/>
            <person name="Levenez F."/>
            <person name="Lund O."/>
            <person name="Moumen B."/>
            <person name="Le Paslier D."/>
            <person name="Pons N."/>
            <person name="Pedersen O."/>
            <person name="Prifti E."/>
            <person name="Qin J."/>
            <person name="Raes J."/>
            <person name="Tap J."/>
            <person name="Tims S."/>
            <person name="Ussery D.W."/>
            <person name="Yamada T."/>
            <person name="MetaHit consortium"/>
            <person name="Renault P."/>
            <person name="Sicheritz-Ponten T."/>
            <person name="Bork P."/>
            <person name="Wang J."/>
            <person name="Brunak S."/>
            <person name="Ehrlich S.D."/>
        </authorList>
    </citation>
    <scope>NUCLEOTIDE SEQUENCE [LARGE SCALE GENOMIC DNA]</scope>
</reference>